<accession>A0A0L0SHH4</accession>
<sequence length="407" mass="42418">MPAPHASAPSSGDGSSTSSSTIAAVNFASPSKGGGDHESAPLLSYPAAERNPYHAIPTTGNAAAISARRPSAAPSLSAHVTTELAGLICMALSALFFSVMSALVKHAGFTFPTFEVVFARSVIQWMLGVIGCWWVGVPSLGPKEVRTLLVMRGSAGAIGLGAYFYAIIHMDLGESTVIFFTGPAFTALLAHLVLGEPLTRLDILSIVACLTGVTLVARPAALFPEPTSLDDPTSIMAMAGAPEPALAWQRPTAIFAALLGAVMSSCAYVLVRKVGRGAHYLIHVVYFGMASTALSGVLMVFAPDERGPARWPATLLEATVLLTIGITAFGGQVLLNKGLQLARAGPGVLMRNLDVVFAFIFGITLFDERPFVTSILGAILIVRTTGAHRDWEVGRAPPRAGAGRGRG</sequence>
<feature type="region of interest" description="Disordered" evidence="5">
    <location>
        <begin position="1"/>
        <end position="20"/>
    </location>
</feature>
<evidence type="ECO:0000256" key="1">
    <source>
        <dbReference type="ARBA" id="ARBA00004141"/>
    </source>
</evidence>
<comment type="subcellular location">
    <subcellularLocation>
        <location evidence="1">Membrane</location>
        <topology evidence="1">Multi-pass membrane protein</topology>
    </subcellularLocation>
</comment>
<name>A0A0L0SHH4_ALLM3</name>
<dbReference type="VEuPathDB" id="FungiDB:AMAG_07173"/>
<reference evidence="8 9" key="1">
    <citation type="submission" date="2009-11" db="EMBL/GenBank/DDBJ databases">
        <title>Annotation of Allomyces macrogynus ATCC 38327.</title>
        <authorList>
            <consortium name="The Broad Institute Genome Sequencing Platform"/>
            <person name="Russ C."/>
            <person name="Cuomo C."/>
            <person name="Burger G."/>
            <person name="Gray M.W."/>
            <person name="Holland P.W.H."/>
            <person name="King N."/>
            <person name="Lang F.B.F."/>
            <person name="Roger A.J."/>
            <person name="Ruiz-Trillo I."/>
            <person name="Young S.K."/>
            <person name="Zeng Q."/>
            <person name="Gargeya S."/>
            <person name="Fitzgerald M."/>
            <person name="Haas B."/>
            <person name="Abouelleil A."/>
            <person name="Alvarado L."/>
            <person name="Arachchi H.M."/>
            <person name="Berlin A."/>
            <person name="Chapman S.B."/>
            <person name="Gearin G."/>
            <person name="Goldberg J."/>
            <person name="Griggs A."/>
            <person name="Gujja S."/>
            <person name="Hansen M."/>
            <person name="Heiman D."/>
            <person name="Howarth C."/>
            <person name="Larimer J."/>
            <person name="Lui A."/>
            <person name="MacDonald P.J.P."/>
            <person name="McCowen C."/>
            <person name="Montmayeur A."/>
            <person name="Murphy C."/>
            <person name="Neiman D."/>
            <person name="Pearson M."/>
            <person name="Priest M."/>
            <person name="Roberts A."/>
            <person name="Saif S."/>
            <person name="Shea T."/>
            <person name="Sisk P."/>
            <person name="Stolte C."/>
            <person name="Sykes S."/>
            <person name="Wortman J."/>
            <person name="Nusbaum C."/>
            <person name="Birren B."/>
        </authorList>
    </citation>
    <scope>NUCLEOTIDE SEQUENCE [LARGE SCALE GENOMIC DNA]</scope>
    <source>
        <strain evidence="8 9">ATCC 38327</strain>
    </source>
</reference>
<keyword evidence="2 6" id="KW-0812">Transmembrane</keyword>
<keyword evidence="4 6" id="KW-0472">Membrane</keyword>
<evidence type="ECO:0000259" key="7">
    <source>
        <dbReference type="Pfam" id="PF00892"/>
    </source>
</evidence>
<feature type="transmembrane region" description="Helical" evidence="6">
    <location>
        <begin position="84"/>
        <end position="104"/>
    </location>
</feature>
<feature type="domain" description="EamA" evidence="7">
    <location>
        <begin position="253"/>
        <end position="382"/>
    </location>
</feature>
<reference evidence="9" key="2">
    <citation type="submission" date="2009-11" db="EMBL/GenBank/DDBJ databases">
        <title>The Genome Sequence of Allomyces macrogynus strain ATCC 38327.</title>
        <authorList>
            <consortium name="The Broad Institute Genome Sequencing Platform"/>
            <person name="Russ C."/>
            <person name="Cuomo C."/>
            <person name="Shea T."/>
            <person name="Young S.K."/>
            <person name="Zeng Q."/>
            <person name="Koehrsen M."/>
            <person name="Haas B."/>
            <person name="Borodovsky M."/>
            <person name="Guigo R."/>
            <person name="Alvarado L."/>
            <person name="Berlin A."/>
            <person name="Borenstein D."/>
            <person name="Chen Z."/>
            <person name="Engels R."/>
            <person name="Freedman E."/>
            <person name="Gellesch M."/>
            <person name="Goldberg J."/>
            <person name="Griggs A."/>
            <person name="Gujja S."/>
            <person name="Heiman D."/>
            <person name="Hepburn T."/>
            <person name="Howarth C."/>
            <person name="Jen D."/>
            <person name="Larson L."/>
            <person name="Lewis B."/>
            <person name="Mehta T."/>
            <person name="Park D."/>
            <person name="Pearson M."/>
            <person name="Roberts A."/>
            <person name="Saif S."/>
            <person name="Shenoy N."/>
            <person name="Sisk P."/>
            <person name="Stolte C."/>
            <person name="Sykes S."/>
            <person name="Walk T."/>
            <person name="White J."/>
            <person name="Yandava C."/>
            <person name="Burger G."/>
            <person name="Gray M.W."/>
            <person name="Holland P.W.H."/>
            <person name="King N."/>
            <person name="Lang F.B.F."/>
            <person name="Roger A.J."/>
            <person name="Ruiz-Trillo I."/>
            <person name="Lander E."/>
            <person name="Nusbaum C."/>
        </authorList>
    </citation>
    <scope>NUCLEOTIDE SEQUENCE [LARGE SCALE GENOMIC DNA]</scope>
    <source>
        <strain evidence="9">ATCC 38327</strain>
    </source>
</reference>
<feature type="domain" description="EamA" evidence="7">
    <location>
        <begin position="85"/>
        <end position="217"/>
    </location>
</feature>
<dbReference type="OMA" id="VEIFMGI"/>
<evidence type="ECO:0000256" key="4">
    <source>
        <dbReference type="ARBA" id="ARBA00023136"/>
    </source>
</evidence>
<feature type="transmembrane region" description="Helical" evidence="6">
    <location>
        <begin position="314"/>
        <end position="336"/>
    </location>
</feature>
<dbReference type="Proteomes" id="UP000054350">
    <property type="component" value="Unassembled WGS sequence"/>
</dbReference>
<protein>
    <recommendedName>
        <fullName evidence="7">EamA domain-containing protein</fullName>
    </recommendedName>
</protein>
<feature type="transmembrane region" description="Helical" evidence="6">
    <location>
        <begin position="252"/>
        <end position="271"/>
    </location>
</feature>
<feature type="transmembrane region" description="Helical" evidence="6">
    <location>
        <begin position="149"/>
        <end position="170"/>
    </location>
</feature>
<dbReference type="GO" id="GO:0016020">
    <property type="term" value="C:membrane"/>
    <property type="evidence" value="ECO:0007669"/>
    <property type="project" value="UniProtKB-SubCell"/>
</dbReference>
<evidence type="ECO:0000313" key="9">
    <source>
        <dbReference type="Proteomes" id="UP000054350"/>
    </source>
</evidence>
<dbReference type="PANTHER" id="PTHR22911">
    <property type="entry name" value="ACYL-MALONYL CONDENSING ENZYME-RELATED"/>
    <property type="match status" value="1"/>
</dbReference>
<evidence type="ECO:0000256" key="2">
    <source>
        <dbReference type="ARBA" id="ARBA00022692"/>
    </source>
</evidence>
<dbReference type="STRING" id="578462.A0A0L0SHH4"/>
<dbReference type="InterPro" id="IPR037185">
    <property type="entry name" value="EmrE-like"/>
</dbReference>
<evidence type="ECO:0000256" key="6">
    <source>
        <dbReference type="SAM" id="Phobius"/>
    </source>
</evidence>
<gene>
    <name evidence="8" type="ORF">AMAG_07173</name>
</gene>
<keyword evidence="3 6" id="KW-1133">Transmembrane helix</keyword>
<dbReference type="eggNOG" id="KOG4510">
    <property type="taxonomic scope" value="Eukaryota"/>
</dbReference>
<feature type="transmembrane region" description="Helical" evidence="6">
    <location>
        <begin position="348"/>
        <end position="366"/>
    </location>
</feature>
<evidence type="ECO:0000256" key="5">
    <source>
        <dbReference type="SAM" id="MobiDB-lite"/>
    </source>
</evidence>
<dbReference type="AlphaFoldDB" id="A0A0L0SHH4"/>
<feature type="transmembrane region" description="Helical" evidence="6">
    <location>
        <begin position="116"/>
        <end position="137"/>
    </location>
</feature>
<organism evidence="8 9">
    <name type="scientific">Allomyces macrogynus (strain ATCC 38327)</name>
    <name type="common">Allomyces javanicus var. macrogynus</name>
    <dbReference type="NCBI Taxonomy" id="578462"/>
    <lineage>
        <taxon>Eukaryota</taxon>
        <taxon>Fungi</taxon>
        <taxon>Fungi incertae sedis</taxon>
        <taxon>Blastocladiomycota</taxon>
        <taxon>Blastocladiomycetes</taxon>
        <taxon>Blastocladiales</taxon>
        <taxon>Blastocladiaceae</taxon>
        <taxon>Allomyces</taxon>
    </lineage>
</organism>
<dbReference type="InterPro" id="IPR000620">
    <property type="entry name" value="EamA_dom"/>
</dbReference>
<dbReference type="EMBL" id="GG745339">
    <property type="protein sequence ID" value="KNE61904.1"/>
    <property type="molecule type" value="Genomic_DNA"/>
</dbReference>
<keyword evidence="9" id="KW-1185">Reference proteome</keyword>
<feature type="transmembrane region" description="Helical" evidence="6">
    <location>
        <begin position="176"/>
        <end position="194"/>
    </location>
</feature>
<dbReference type="Pfam" id="PF00892">
    <property type="entry name" value="EamA"/>
    <property type="match status" value="2"/>
</dbReference>
<evidence type="ECO:0000256" key="3">
    <source>
        <dbReference type="ARBA" id="ARBA00022989"/>
    </source>
</evidence>
<proteinExistence type="predicted"/>
<dbReference type="PANTHER" id="PTHR22911:SF6">
    <property type="entry name" value="SOLUTE CARRIER FAMILY 35 MEMBER G1"/>
    <property type="match status" value="1"/>
</dbReference>
<feature type="transmembrane region" description="Helical" evidence="6">
    <location>
        <begin position="280"/>
        <end position="302"/>
    </location>
</feature>
<feature type="transmembrane region" description="Helical" evidence="6">
    <location>
        <begin position="201"/>
        <end position="221"/>
    </location>
</feature>
<dbReference type="OrthoDB" id="306876at2759"/>
<evidence type="ECO:0000313" key="8">
    <source>
        <dbReference type="EMBL" id="KNE61904.1"/>
    </source>
</evidence>
<dbReference type="SUPFAM" id="SSF103481">
    <property type="entry name" value="Multidrug resistance efflux transporter EmrE"/>
    <property type="match status" value="2"/>
</dbReference>